<dbReference type="SMART" id="SM00304">
    <property type="entry name" value="HAMP"/>
    <property type="match status" value="1"/>
</dbReference>
<evidence type="ECO:0000256" key="5">
    <source>
        <dbReference type="ARBA" id="ARBA00022989"/>
    </source>
</evidence>
<gene>
    <name evidence="13" type="ORF">P3W50_20640</name>
</gene>
<dbReference type="GO" id="GO:0006935">
    <property type="term" value="P:chemotaxis"/>
    <property type="evidence" value="ECO:0007669"/>
    <property type="project" value="InterPro"/>
</dbReference>
<dbReference type="PRINTS" id="PR00260">
    <property type="entry name" value="CHEMTRNSDUCR"/>
</dbReference>
<dbReference type="PANTHER" id="PTHR32089:SF112">
    <property type="entry name" value="LYSOZYME-LIKE PROTEIN-RELATED"/>
    <property type="match status" value="1"/>
</dbReference>
<keyword evidence="2" id="KW-1003">Cell membrane</keyword>
<dbReference type="SUPFAM" id="SSF58104">
    <property type="entry name" value="Methyl-accepting chemotaxis protein (MCP) signaling domain"/>
    <property type="match status" value="1"/>
</dbReference>
<reference evidence="13" key="1">
    <citation type="submission" date="2023-03" db="EMBL/GenBank/DDBJ databases">
        <title>Draft assemblies of triclosan tolerant bacteria isolated from returned activated sludge.</title>
        <authorList>
            <person name="Van Hamelsveld S."/>
        </authorList>
    </citation>
    <scope>NUCLEOTIDE SEQUENCE</scope>
    <source>
        <strain evidence="13">GW210012_S60</strain>
    </source>
</reference>
<evidence type="ECO:0000256" key="1">
    <source>
        <dbReference type="ARBA" id="ARBA00004651"/>
    </source>
</evidence>
<dbReference type="GO" id="GO:0005886">
    <property type="term" value="C:plasma membrane"/>
    <property type="evidence" value="ECO:0007669"/>
    <property type="project" value="UniProtKB-SubCell"/>
</dbReference>
<evidence type="ECO:0000256" key="6">
    <source>
        <dbReference type="ARBA" id="ARBA00023136"/>
    </source>
</evidence>
<dbReference type="CDD" id="cd11386">
    <property type="entry name" value="MCP_signal"/>
    <property type="match status" value="1"/>
</dbReference>
<accession>A0AAW6PS31</accession>
<name>A0AAW6PS31_PSEPU</name>
<evidence type="ECO:0000256" key="3">
    <source>
        <dbReference type="ARBA" id="ARBA00022481"/>
    </source>
</evidence>
<feature type="domain" description="Methyl-accepting transducer" evidence="11">
    <location>
        <begin position="292"/>
        <end position="528"/>
    </location>
</feature>
<dbReference type="Pfam" id="PF00015">
    <property type="entry name" value="MCPsignal"/>
    <property type="match status" value="1"/>
</dbReference>
<evidence type="ECO:0000313" key="14">
    <source>
        <dbReference type="Proteomes" id="UP001217741"/>
    </source>
</evidence>
<dbReference type="GO" id="GO:0007165">
    <property type="term" value="P:signal transduction"/>
    <property type="evidence" value="ECO:0007669"/>
    <property type="project" value="UniProtKB-KW"/>
</dbReference>
<feature type="domain" description="HAMP" evidence="12">
    <location>
        <begin position="234"/>
        <end position="287"/>
    </location>
</feature>
<dbReference type="GO" id="GO:0004888">
    <property type="term" value="F:transmembrane signaling receptor activity"/>
    <property type="evidence" value="ECO:0007669"/>
    <property type="project" value="InterPro"/>
</dbReference>
<keyword evidence="3" id="KW-0488">Methylation</keyword>
<dbReference type="InterPro" id="IPR004090">
    <property type="entry name" value="Chemotax_Me-accpt_rcpt"/>
</dbReference>
<feature type="transmembrane region" description="Helical" evidence="10">
    <location>
        <begin position="210"/>
        <end position="233"/>
    </location>
</feature>
<dbReference type="PROSITE" id="PS50111">
    <property type="entry name" value="CHEMOTAXIS_TRANSDUC_2"/>
    <property type="match status" value="1"/>
</dbReference>
<comment type="caution">
    <text evidence="13">The sequence shown here is derived from an EMBL/GenBank/DDBJ whole genome shotgun (WGS) entry which is preliminary data.</text>
</comment>
<dbReference type="EMBL" id="JARJLO010000318">
    <property type="protein sequence ID" value="MDF3872856.1"/>
    <property type="molecule type" value="Genomic_DNA"/>
</dbReference>
<dbReference type="CDD" id="cd06225">
    <property type="entry name" value="HAMP"/>
    <property type="match status" value="1"/>
</dbReference>
<dbReference type="PANTHER" id="PTHR32089">
    <property type="entry name" value="METHYL-ACCEPTING CHEMOTAXIS PROTEIN MCPB"/>
    <property type="match status" value="1"/>
</dbReference>
<dbReference type="FunFam" id="1.10.287.950:FF:000001">
    <property type="entry name" value="Methyl-accepting chemotaxis sensory transducer"/>
    <property type="match status" value="1"/>
</dbReference>
<dbReference type="Proteomes" id="UP001217741">
    <property type="component" value="Unassembled WGS sequence"/>
</dbReference>
<keyword evidence="4 10" id="KW-0812">Transmembrane</keyword>
<comment type="similarity">
    <text evidence="8">Belongs to the methyl-accepting chemotaxis (MCP) protein family.</text>
</comment>
<evidence type="ECO:0000256" key="2">
    <source>
        <dbReference type="ARBA" id="ARBA00022475"/>
    </source>
</evidence>
<dbReference type="AlphaFoldDB" id="A0AAW6PS31"/>
<dbReference type="Pfam" id="PF00672">
    <property type="entry name" value="HAMP"/>
    <property type="match status" value="1"/>
</dbReference>
<keyword evidence="7 9" id="KW-0807">Transducer</keyword>
<organism evidence="13 14">
    <name type="scientific">Pseudomonas putida</name>
    <name type="common">Arthrobacter siderocapsulatus</name>
    <dbReference type="NCBI Taxonomy" id="303"/>
    <lineage>
        <taxon>Bacteria</taxon>
        <taxon>Pseudomonadati</taxon>
        <taxon>Pseudomonadota</taxon>
        <taxon>Gammaproteobacteria</taxon>
        <taxon>Pseudomonadales</taxon>
        <taxon>Pseudomonadaceae</taxon>
        <taxon>Pseudomonas</taxon>
    </lineage>
</organism>
<proteinExistence type="inferred from homology"/>
<evidence type="ECO:0000256" key="10">
    <source>
        <dbReference type="SAM" id="Phobius"/>
    </source>
</evidence>
<dbReference type="PROSITE" id="PS50885">
    <property type="entry name" value="HAMP"/>
    <property type="match status" value="1"/>
</dbReference>
<evidence type="ECO:0000313" key="13">
    <source>
        <dbReference type="EMBL" id="MDF3872856.1"/>
    </source>
</evidence>
<dbReference type="SMART" id="SM00283">
    <property type="entry name" value="MA"/>
    <property type="match status" value="1"/>
</dbReference>
<dbReference type="Gene3D" id="6.10.340.10">
    <property type="match status" value="1"/>
</dbReference>
<sequence>MHSIKIRLTLLVCCSALALVLVGASGWFGLQRLTDALHRIGNRDMPILNSLMAMRVALLDAQSFGHQGAGWNINQFREIANAGEEDVVLDEVHGFFSFAYEGIDRAITSGAAAFEVYDRLPKSAEEAALWEPLKEQWSVARGQQEVVRDAIGDLRKATDWRFVEISFPMLRIQAEGLSGDVAVELEKLITVASREAASARDRGEAARVNAGFLMAVVFLIAIVGLATMAWLTVRTVVGSLESMRQAIVQIADSKDFTRRVAITGRDEAGQTAQAFNALIDSMQQALQAILDDVVRLSEAARQAATAARTVSNSSASQNEAASAMAAAVEAMTASICRLLEDSREALARAREAGSAANEGIDVIDQSNRGMERIAETVDGSTRTIDSVGHQSTRISLITQVIQDVTAQTNLLALNAAIEAARAGEQGRGFAVVADEVRKLAERSNRSADEIGDVIRTMQGAAREAVGGMGSIVTQVQSGKERSERVMACMETIQACAERVTDAVGGIAGVLEEQGAAAQDIAGRVDTVLRMSEENHCAAARTAEVARELDGLVESLRAATRRFTV</sequence>
<evidence type="ECO:0000256" key="8">
    <source>
        <dbReference type="ARBA" id="ARBA00029447"/>
    </source>
</evidence>
<keyword evidence="5 10" id="KW-1133">Transmembrane helix</keyword>
<dbReference type="InterPro" id="IPR004089">
    <property type="entry name" value="MCPsignal_dom"/>
</dbReference>
<protein>
    <submittedName>
        <fullName evidence="13">Methyl-accepting chemotaxis protein</fullName>
    </submittedName>
</protein>
<evidence type="ECO:0000259" key="12">
    <source>
        <dbReference type="PROSITE" id="PS50885"/>
    </source>
</evidence>
<dbReference type="Gene3D" id="1.10.287.950">
    <property type="entry name" value="Methyl-accepting chemotaxis protein"/>
    <property type="match status" value="1"/>
</dbReference>
<comment type="subcellular location">
    <subcellularLocation>
        <location evidence="1">Cell membrane</location>
        <topology evidence="1">Multi-pass membrane protein</topology>
    </subcellularLocation>
</comment>
<keyword evidence="6 10" id="KW-0472">Membrane</keyword>
<evidence type="ECO:0000259" key="11">
    <source>
        <dbReference type="PROSITE" id="PS50111"/>
    </source>
</evidence>
<evidence type="ECO:0000256" key="4">
    <source>
        <dbReference type="ARBA" id="ARBA00022692"/>
    </source>
</evidence>
<dbReference type="InterPro" id="IPR003660">
    <property type="entry name" value="HAMP_dom"/>
</dbReference>
<evidence type="ECO:0000256" key="9">
    <source>
        <dbReference type="PROSITE-ProRule" id="PRU00284"/>
    </source>
</evidence>
<evidence type="ECO:0000256" key="7">
    <source>
        <dbReference type="ARBA" id="ARBA00023224"/>
    </source>
</evidence>